<dbReference type="AlphaFoldDB" id="A0A949JXM2"/>
<comment type="caution">
    <text evidence="3">The sequence shown here is derived from an EMBL/GenBank/DDBJ whole genome shotgun (WGS) entry which is preliminary data.</text>
</comment>
<feature type="binding site" evidence="2">
    <location>
        <position position="143"/>
    </location>
    <ligand>
        <name>Co(2+)</name>
        <dbReference type="ChEBI" id="CHEBI:48828"/>
    </ligand>
</feature>
<evidence type="ECO:0000256" key="1">
    <source>
        <dbReference type="PIRSR" id="PIRSR033579-1"/>
    </source>
</evidence>
<feature type="binding site" evidence="2">
    <location>
        <position position="206"/>
    </location>
    <ligand>
        <name>Co(2+)</name>
        <dbReference type="ChEBI" id="CHEBI:48828"/>
    </ligand>
</feature>
<organism evidence="3 4">
    <name type="scientific">Diplocloster agilis</name>
    <dbReference type="NCBI Taxonomy" id="2850323"/>
    <lineage>
        <taxon>Bacteria</taxon>
        <taxon>Bacillati</taxon>
        <taxon>Bacillota</taxon>
        <taxon>Clostridia</taxon>
        <taxon>Lachnospirales</taxon>
        <taxon>Lachnospiraceae</taxon>
        <taxon>Diplocloster</taxon>
    </lineage>
</organism>
<dbReference type="InterPro" id="IPR010388">
    <property type="entry name" value="Anaerobic_Co-chelatase"/>
</dbReference>
<dbReference type="RefSeq" id="WP_158345771.1">
    <property type="nucleotide sequence ID" value="NZ_JAHQCW010000010.1"/>
</dbReference>
<feature type="active site" description="Proton acceptor" evidence="1">
    <location>
        <position position="143"/>
    </location>
</feature>
<dbReference type="Gene3D" id="3.40.50.1400">
    <property type="match status" value="2"/>
</dbReference>
<dbReference type="EMBL" id="JAHQCW010000010">
    <property type="protein sequence ID" value="MBU9736484.1"/>
    <property type="molecule type" value="Genomic_DNA"/>
</dbReference>
<evidence type="ECO:0000256" key="2">
    <source>
        <dbReference type="PIRSR" id="PIRSR033579-3"/>
    </source>
</evidence>
<dbReference type="SUPFAM" id="SSF53800">
    <property type="entry name" value="Chelatase"/>
    <property type="match status" value="1"/>
</dbReference>
<gene>
    <name evidence="3" type="ORF">KTH89_08040</name>
</gene>
<dbReference type="CDD" id="cd03412">
    <property type="entry name" value="CbiK_N"/>
    <property type="match status" value="1"/>
</dbReference>
<feature type="binding site" evidence="2">
    <location>
        <position position="174"/>
    </location>
    <ligand>
        <name>Co(2+)</name>
        <dbReference type="ChEBI" id="CHEBI:48828"/>
    </ligand>
</feature>
<dbReference type="GO" id="GO:0046872">
    <property type="term" value="F:metal ion binding"/>
    <property type="evidence" value="ECO:0007669"/>
    <property type="project" value="UniProtKB-KW"/>
</dbReference>
<proteinExistence type="predicted"/>
<evidence type="ECO:0000313" key="3">
    <source>
        <dbReference type="EMBL" id="MBU9736484.1"/>
    </source>
</evidence>
<sequence>MKKGILVVSFGTTYPDTREKTIGAIEEKIRASFPAYRVYRAFTSRIVRSRIEEAEGIRVLDVKSALDQMLADGIEEAVVQPTHIIDGIENELMKEEAETFRERFRYLGIGEPLLKSDEDYDIVAGILENEKPGDGQAVVFMGHGSEHFANASYQRLQKVLHGRGHEDYYISTVEGTPDIHETLGEVGKGGYESVSLVPFMIVAGDHAKNDMAGEEDSWCRLFRTKGYQVQCRLKGLGEDPAIQELFISHLRRALPQ</sequence>
<dbReference type="PIRSF" id="PIRSF033579">
    <property type="entry name" value="Anaer_Co_chel"/>
    <property type="match status" value="1"/>
</dbReference>
<dbReference type="Proteomes" id="UP000712157">
    <property type="component" value="Unassembled WGS sequence"/>
</dbReference>
<dbReference type="GO" id="GO:0019251">
    <property type="term" value="P:anaerobic cobalamin biosynthetic process"/>
    <property type="evidence" value="ECO:0007669"/>
    <property type="project" value="InterPro"/>
</dbReference>
<keyword evidence="4" id="KW-1185">Reference proteome</keyword>
<dbReference type="Pfam" id="PF06180">
    <property type="entry name" value="CbiK"/>
    <property type="match status" value="1"/>
</dbReference>
<keyword evidence="2" id="KW-0479">Metal-binding</keyword>
<evidence type="ECO:0000313" key="4">
    <source>
        <dbReference type="Proteomes" id="UP000712157"/>
    </source>
</evidence>
<dbReference type="CDD" id="cd03413">
    <property type="entry name" value="CbiK_C"/>
    <property type="match status" value="1"/>
</dbReference>
<accession>A0A949JXM2</accession>
<reference evidence="3" key="1">
    <citation type="submission" date="2021-06" db="EMBL/GenBank/DDBJ databases">
        <title>Description of novel taxa of the family Lachnospiraceae.</title>
        <authorList>
            <person name="Chaplin A.V."/>
            <person name="Sokolova S.R."/>
            <person name="Pikina A.P."/>
            <person name="Korzhanova M."/>
            <person name="Belova V."/>
            <person name="Korostin D."/>
            <person name="Efimov B.A."/>
        </authorList>
    </citation>
    <scope>NUCLEOTIDE SEQUENCE</scope>
    <source>
        <strain evidence="3">ASD5720</strain>
    </source>
</reference>
<protein>
    <submittedName>
        <fullName evidence="3">Sirohydrochlorin cobaltochelatase</fullName>
    </submittedName>
</protein>
<dbReference type="GO" id="GO:0016852">
    <property type="term" value="F:sirohydrochlorin cobaltochelatase activity"/>
    <property type="evidence" value="ECO:0007669"/>
    <property type="project" value="InterPro"/>
</dbReference>
<name>A0A949JXM2_9FIRM</name>
<keyword evidence="2" id="KW-0170">Cobalt</keyword>